<feature type="region of interest" description="Disordered" evidence="1">
    <location>
        <begin position="235"/>
        <end position="254"/>
    </location>
</feature>
<keyword evidence="3" id="KW-1185">Reference proteome</keyword>
<feature type="region of interest" description="Disordered" evidence="1">
    <location>
        <begin position="74"/>
        <end position="96"/>
    </location>
</feature>
<feature type="signal peptide" evidence="2">
    <location>
        <begin position="1"/>
        <end position="26"/>
    </location>
</feature>
<feature type="compositionally biased region" description="Basic and acidic residues" evidence="1">
    <location>
        <begin position="239"/>
        <end position="248"/>
    </location>
</feature>
<name>A0A7E4VYK4_PANRE</name>
<evidence type="ECO:0000256" key="1">
    <source>
        <dbReference type="SAM" id="MobiDB-lite"/>
    </source>
</evidence>
<accession>A0A7E4VYK4</accession>
<protein>
    <submittedName>
        <fullName evidence="4">Glycine rich superfamily member</fullName>
    </submittedName>
</protein>
<feature type="chain" id="PRO_5028995561" evidence="2">
    <location>
        <begin position="27"/>
        <end position="277"/>
    </location>
</feature>
<dbReference type="WBParaSite" id="Pan_g4859.t1">
    <property type="protein sequence ID" value="Pan_g4859.t1"/>
    <property type="gene ID" value="Pan_g4859"/>
</dbReference>
<evidence type="ECO:0000256" key="2">
    <source>
        <dbReference type="SAM" id="SignalP"/>
    </source>
</evidence>
<organism evidence="3 4">
    <name type="scientific">Panagrellus redivivus</name>
    <name type="common">Microworm</name>
    <dbReference type="NCBI Taxonomy" id="6233"/>
    <lineage>
        <taxon>Eukaryota</taxon>
        <taxon>Metazoa</taxon>
        <taxon>Ecdysozoa</taxon>
        <taxon>Nematoda</taxon>
        <taxon>Chromadorea</taxon>
        <taxon>Rhabditida</taxon>
        <taxon>Tylenchina</taxon>
        <taxon>Panagrolaimomorpha</taxon>
        <taxon>Panagrolaimoidea</taxon>
        <taxon>Panagrolaimidae</taxon>
        <taxon>Panagrellus</taxon>
    </lineage>
</organism>
<dbReference type="Proteomes" id="UP000492821">
    <property type="component" value="Unassembled WGS sequence"/>
</dbReference>
<proteinExistence type="predicted"/>
<dbReference type="AlphaFoldDB" id="A0A7E4VYK4"/>
<evidence type="ECO:0000313" key="3">
    <source>
        <dbReference type="Proteomes" id="UP000492821"/>
    </source>
</evidence>
<keyword evidence="2" id="KW-0732">Signal</keyword>
<feature type="compositionally biased region" description="Basic residues" evidence="1">
    <location>
        <begin position="80"/>
        <end position="92"/>
    </location>
</feature>
<dbReference type="PANTHER" id="PTHR38613">
    <property type="entry name" value="PROTEIN CBG03211-RELATED"/>
    <property type="match status" value="1"/>
</dbReference>
<reference evidence="4" key="2">
    <citation type="submission" date="2020-10" db="UniProtKB">
        <authorList>
            <consortium name="WormBaseParasite"/>
        </authorList>
    </citation>
    <scope>IDENTIFICATION</scope>
</reference>
<evidence type="ECO:0000313" key="4">
    <source>
        <dbReference type="WBParaSite" id="Pan_g4859.t1"/>
    </source>
</evidence>
<sequence>MTTMLRRLLFGVSVCVLLSLFDSVNAAKLPADPFEGVDDGEVSPFDDIATRAPMTIQEREREIQRKGLEELNKPIEPAPRRHKHKHHHHHRDRYGYSPYVQPRQRPVIGKYNIYPWMYPKGHEYCPNMRAIFRFTCQPSKPLRLDLVEFCKEYAAFCGVINTHRLPGPGTGPRPDPKSIGHVGVSGNFGFGIGAVPGLEVNAGWGVDVGPIPGMGDSVDVGINSGVGLLGASPPLKYRRGQDSPKDAKSGLVGVSGGVGVDAPGSGPIGVNGGVGVG</sequence>
<reference evidence="3" key="1">
    <citation type="journal article" date="2013" name="Genetics">
        <title>The draft genome and transcriptome of Panagrellus redivivus are shaped by the harsh demands of a free-living lifestyle.</title>
        <authorList>
            <person name="Srinivasan J."/>
            <person name="Dillman A.R."/>
            <person name="Macchietto M.G."/>
            <person name="Heikkinen L."/>
            <person name="Lakso M."/>
            <person name="Fracchia K.M."/>
            <person name="Antoshechkin I."/>
            <person name="Mortazavi A."/>
            <person name="Wong G."/>
            <person name="Sternberg P.W."/>
        </authorList>
    </citation>
    <scope>NUCLEOTIDE SEQUENCE [LARGE SCALE GENOMIC DNA]</scope>
    <source>
        <strain evidence="3">MT8872</strain>
    </source>
</reference>
<dbReference type="PANTHER" id="PTHR38613:SF2">
    <property type="entry name" value="GLYCINE-RICH PROTEIN"/>
    <property type="match status" value="1"/>
</dbReference>